<evidence type="ECO:0000313" key="1">
    <source>
        <dbReference type="EMBL" id="SFO03078.1"/>
    </source>
</evidence>
<proteinExistence type="predicted"/>
<dbReference type="EMBL" id="FOWD01000007">
    <property type="protein sequence ID" value="SFO03078.1"/>
    <property type="molecule type" value="Genomic_DNA"/>
</dbReference>
<reference evidence="1 2" key="1">
    <citation type="submission" date="2016-10" db="EMBL/GenBank/DDBJ databases">
        <authorList>
            <person name="de Groot N.N."/>
        </authorList>
    </citation>
    <scope>NUCLEOTIDE SEQUENCE [LARGE SCALE GENOMIC DNA]</scope>
    <source>
        <strain evidence="1 2">DSM 1283</strain>
    </source>
</reference>
<protein>
    <recommendedName>
        <fullName evidence="3">Ribbon-helix-helix protein, copG family</fullName>
    </recommendedName>
</protein>
<keyword evidence="2" id="KW-1185">Reference proteome</keyword>
<dbReference type="OrthoDB" id="2627741at2"/>
<gene>
    <name evidence="1" type="ORF">SAMN04489757_1072</name>
</gene>
<dbReference type="InterPro" id="IPR010985">
    <property type="entry name" value="Ribbon_hlx_hlx"/>
</dbReference>
<evidence type="ECO:0000313" key="2">
    <source>
        <dbReference type="Proteomes" id="UP000198806"/>
    </source>
</evidence>
<dbReference type="GO" id="GO:0006355">
    <property type="term" value="P:regulation of DNA-templated transcription"/>
    <property type="evidence" value="ECO:0007669"/>
    <property type="project" value="InterPro"/>
</dbReference>
<dbReference type="Proteomes" id="UP000198806">
    <property type="component" value="Unassembled WGS sequence"/>
</dbReference>
<name>A0A1I5DV56_9FIRM</name>
<dbReference type="AlphaFoldDB" id="A0A1I5DV56"/>
<organism evidence="1 2">
    <name type="scientific">Anaerocolumna aminovalerica</name>
    <dbReference type="NCBI Taxonomy" id="1527"/>
    <lineage>
        <taxon>Bacteria</taxon>
        <taxon>Bacillati</taxon>
        <taxon>Bacillota</taxon>
        <taxon>Clostridia</taxon>
        <taxon>Lachnospirales</taxon>
        <taxon>Lachnospiraceae</taxon>
        <taxon>Anaerocolumna</taxon>
    </lineage>
</organism>
<dbReference type="STRING" id="1527.SAMN04489757_1072"/>
<sequence length="68" mass="7826">MSDNKKLFIPPKKFKGETSVISSRLPNDMIKTIDEIAEYTGRNRNEVIMMCLEYAIINIDTDLMKGDE</sequence>
<accession>A0A1I5DV56</accession>
<dbReference type="SUPFAM" id="SSF47598">
    <property type="entry name" value="Ribbon-helix-helix"/>
    <property type="match status" value="1"/>
</dbReference>
<dbReference type="RefSeq" id="WP_091685102.1">
    <property type="nucleotide sequence ID" value="NZ_BAABFM010000010.1"/>
</dbReference>
<evidence type="ECO:0008006" key="3">
    <source>
        <dbReference type="Google" id="ProtNLM"/>
    </source>
</evidence>